<dbReference type="RefSeq" id="WP_303540849.1">
    <property type="nucleotide sequence ID" value="NZ_JAUOTP010000002.1"/>
</dbReference>
<comment type="pathway">
    <text evidence="3 7">Carbohydrate degradation; pentose phosphate pathway; D-ribulose 5-phosphate from D-glucose 6-phosphate (oxidative stage): step 2/3.</text>
</comment>
<evidence type="ECO:0000313" key="10">
    <source>
        <dbReference type="Proteomes" id="UP001169764"/>
    </source>
</evidence>
<dbReference type="Proteomes" id="UP001169764">
    <property type="component" value="Unassembled WGS sequence"/>
</dbReference>
<reference evidence="9" key="1">
    <citation type="submission" date="2023-07" db="EMBL/GenBank/DDBJ databases">
        <authorList>
            <person name="Kim M."/>
        </authorList>
    </citation>
    <scope>NUCLEOTIDE SEQUENCE</scope>
    <source>
        <strain evidence="9">BIUV-7</strain>
    </source>
</reference>
<dbReference type="Pfam" id="PF01182">
    <property type="entry name" value="Glucosamine_iso"/>
    <property type="match status" value="1"/>
</dbReference>
<comment type="function">
    <text evidence="2 7">Hydrolysis of 6-phosphogluconolactone to 6-phosphogluconate.</text>
</comment>
<gene>
    <name evidence="7 9" type="primary">pgl</name>
    <name evidence="9" type="ORF">Q4F19_06480</name>
</gene>
<dbReference type="PANTHER" id="PTHR11054:SF0">
    <property type="entry name" value="6-PHOSPHOGLUCONOLACTONASE"/>
    <property type="match status" value="1"/>
</dbReference>
<evidence type="ECO:0000256" key="1">
    <source>
        <dbReference type="ARBA" id="ARBA00000832"/>
    </source>
</evidence>
<evidence type="ECO:0000259" key="8">
    <source>
        <dbReference type="Pfam" id="PF01182"/>
    </source>
</evidence>
<evidence type="ECO:0000256" key="6">
    <source>
        <dbReference type="ARBA" id="ARBA00020337"/>
    </source>
</evidence>
<dbReference type="PANTHER" id="PTHR11054">
    <property type="entry name" value="6-PHOSPHOGLUCONOLACTONASE"/>
    <property type="match status" value="1"/>
</dbReference>
<dbReference type="InterPro" id="IPR037171">
    <property type="entry name" value="NagB/RpiA_transferase-like"/>
</dbReference>
<evidence type="ECO:0000256" key="3">
    <source>
        <dbReference type="ARBA" id="ARBA00004961"/>
    </source>
</evidence>
<dbReference type="InterPro" id="IPR005900">
    <property type="entry name" value="6-phosphogluconolactonase_DevB"/>
</dbReference>
<dbReference type="NCBIfam" id="TIGR01198">
    <property type="entry name" value="pgl"/>
    <property type="match status" value="1"/>
</dbReference>
<proteinExistence type="inferred from homology"/>
<dbReference type="EC" id="3.1.1.31" evidence="5 7"/>
<evidence type="ECO:0000256" key="4">
    <source>
        <dbReference type="ARBA" id="ARBA00010662"/>
    </source>
</evidence>
<keyword evidence="7 9" id="KW-0378">Hydrolase</keyword>
<sequence length="234" mass="25284">MIEAEWWDYESHDEWVDAVAGDIGFIIESALDARKDCLLALSGGKTPIAAYQKLATQKLDWKKVTIIPVDDRLVKVDDPASNVGMLAKIFLPRGARVVPLGADNKDYKQAGAAADARLQDLPWPPDLVLLGMGEDGHTASIFPGPDFESALDAPKARRAIGVMPDPLPKDAPFPRVTMTRAAILSSRALMIALTGAKKRDVLERAIEDGAGSKLPIGRVLAEAEQAIDIHWSAE</sequence>
<comment type="catalytic activity">
    <reaction evidence="1 7">
        <text>6-phospho-D-glucono-1,5-lactone + H2O = 6-phospho-D-gluconate + H(+)</text>
        <dbReference type="Rhea" id="RHEA:12556"/>
        <dbReference type="ChEBI" id="CHEBI:15377"/>
        <dbReference type="ChEBI" id="CHEBI:15378"/>
        <dbReference type="ChEBI" id="CHEBI:57955"/>
        <dbReference type="ChEBI" id="CHEBI:58759"/>
        <dbReference type="EC" id="3.1.1.31"/>
    </reaction>
</comment>
<evidence type="ECO:0000256" key="5">
    <source>
        <dbReference type="ARBA" id="ARBA00013198"/>
    </source>
</evidence>
<feature type="domain" description="Glucosamine/galactosamine-6-phosphate isomerase" evidence="8">
    <location>
        <begin position="11"/>
        <end position="224"/>
    </location>
</feature>
<dbReference type="EMBL" id="JAUOTP010000002">
    <property type="protein sequence ID" value="MDO6414022.1"/>
    <property type="molecule type" value="Genomic_DNA"/>
</dbReference>
<dbReference type="Gene3D" id="3.40.50.1360">
    <property type="match status" value="1"/>
</dbReference>
<dbReference type="SUPFAM" id="SSF100950">
    <property type="entry name" value="NagB/RpiA/CoA transferase-like"/>
    <property type="match status" value="1"/>
</dbReference>
<evidence type="ECO:0000256" key="2">
    <source>
        <dbReference type="ARBA" id="ARBA00002681"/>
    </source>
</evidence>
<name>A0ABT8Y6S2_9SPHN</name>
<organism evidence="9 10">
    <name type="scientific">Sphingomonas natans</name>
    <dbReference type="NCBI Taxonomy" id="3063330"/>
    <lineage>
        <taxon>Bacteria</taxon>
        <taxon>Pseudomonadati</taxon>
        <taxon>Pseudomonadota</taxon>
        <taxon>Alphaproteobacteria</taxon>
        <taxon>Sphingomonadales</taxon>
        <taxon>Sphingomonadaceae</taxon>
        <taxon>Sphingomonas</taxon>
    </lineage>
</organism>
<dbReference type="InterPro" id="IPR006148">
    <property type="entry name" value="Glc/Gal-6P_isomerase"/>
</dbReference>
<dbReference type="CDD" id="cd01400">
    <property type="entry name" value="6PGL"/>
    <property type="match status" value="1"/>
</dbReference>
<protein>
    <recommendedName>
        <fullName evidence="6 7">6-phosphogluconolactonase</fullName>
        <shortName evidence="7">6PGL</shortName>
        <ecNumber evidence="5 7">3.1.1.31</ecNumber>
    </recommendedName>
</protein>
<dbReference type="InterPro" id="IPR039104">
    <property type="entry name" value="6PGL"/>
</dbReference>
<keyword evidence="10" id="KW-1185">Reference proteome</keyword>
<evidence type="ECO:0000313" key="9">
    <source>
        <dbReference type="EMBL" id="MDO6414022.1"/>
    </source>
</evidence>
<comment type="caution">
    <text evidence="9">The sequence shown here is derived from an EMBL/GenBank/DDBJ whole genome shotgun (WGS) entry which is preliminary data.</text>
</comment>
<accession>A0ABT8Y6S2</accession>
<evidence type="ECO:0000256" key="7">
    <source>
        <dbReference type="RuleBase" id="RU365095"/>
    </source>
</evidence>
<comment type="similarity">
    <text evidence="4 7">Belongs to the glucosamine/galactosamine-6-phosphate isomerase family. 6-phosphogluconolactonase subfamily.</text>
</comment>
<dbReference type="GO" id="GO:0017057">
    <property type="term" value="F:6-phosphogluconolactonase activity"/>
    <property type="evidence" value="ECO:0007669"/>
    <property type="project" value="UniProtKB-EC"/>
</dbReference>